<protein>
    <submittedName>
        <fullName evidence="1">Uncharacterized protein</fullName>
    </submittedName>
</protein>
<name>A0A4Y2NIK4_ARAVE</name>
<gene>
    <name evidence="1" type="ORF">AVEN_149048_1</name>
</gene>
<dbReference type="EMBL" id="BGPR01127723">
    <property type="protein sequence ID" value="GBN37887.1"/>
    <property type="molecule type" value="Genomic_DNA"/>
</dbReference>
<evidence type="ECO:0000313" key="2">
    <source>
        <dbReference type="Proteomes" id="UP000499080"/>
    </source>
</evidence>
<comment type="caution">
    <text evidence="1">The sequence shown here is derived from an EMBL/GenBank/DDBJ whole genome shotgun (WGS) entry which is preliminary data.</text>
</comment>
<evidence type="ECO:0000313" key="1">
    <source>
        <dbReference type="EMBL" id="GBN37887.1"/>
    </source>
</evidence>
<accession>A0A4Y2NIK4</accession>
<proteinExistence type="predicted"/>
<reference evidence="1 2" key="1">
    <citation type="journal article" date="2019" name="Sci. Rep.">
        <title>Orb-weaving spider Araneus ventricosus genome elucidates the spidroin gene catalogue.</title>
        <authorList>
            <person name="Kono N."/>
            <person name="Nakamura H."/>
            <person name="Ohtoshi R."/>
            <person name="Moran D.A.P."/>
            <person name="Shinohara A."/>
            <person name="Yoshida Y."/>
            <person name="Fujiwara M."/>
            <person name="Mori M."/>
            <person name="Tomita M."/>
            <person name="Arakawa K."/>
        </authorList>
    </citation>
    <scope>NUCLEOTIDE SEQUENCE [LARGE SCALE GENOMIC DNA]</scope>
</reference>
<keyword evidence="2" id="KW-1185">Reference proteome</keyword>
<organism evidence="1 2">
    <name type="scientific">Araneus ventricosus</name>
    <name type="common">Orbweaver spider</name>
    <name type="synonym">Epeira ventricosa</name>
    <dbReference type="NCBI Taxonomy" id="182803"/>
    <lineage>
        <taxon>Eukaryota</taxon>
        <taxon>Metazoa</taxon>
        <taxon>Ecdysozoa</taxon>
        <taxon>Arthropoda</taxon>
        <taxon>Chelicerata</taxon>
        <taxon>Arachnida</taxon>
        <taxon>Araneae</taxon>
        <taxon>Araneomorphae</taxon>
        <taxon>Entelegynae</taxon>
        <taxon>Araneoidea</taxon>
        <taxon>Araneidae</taxon>
        <taxon>Araneus</taxon>
    </lineage>
</organism>
<sequence length="92" mass="10508">MIEGWLGVHERCTQYWEAPKRFQCLRAKARIINEVGEQSNVTSIQFSLSEVSNAELAWGVHKVTQCWEAPKRVSNSLETNKGSNEARRDSQT</sequence>
<dbReference type="AlphaFoldDB" id="A0A4Y2NIK4"/>
<dbReference type="Proteomes" id="UP000499080">
    <property type="component" value="Unassembled WGS sequence"/>
</dbReference>